<evidence type="ECO:0000313" key="2">
    <source>
        <dbReference type="Proteomes" id="UP000469545"/>
    </source>
</evidence>
<reference evidence="1 2" key="1">
    <citation type="submission" date="2020-01" db="EMBL/GenBank/DDBJ databases">
        <title>Insect and environment-associated Actinomycetes.</title>
        <authorList>
            <person name="Currrie C."/>
            <person name="Chevrette M."/>
            <person name="Carlson C."/>
            <person name="Stubbendieck R."/>
            <person name="Wendt-Pienkowski E."/>
        </authorList>
    </citation>
    <scope>NUCLEOTIDE SEQUENCE [LARGE SCALE GENOMIC DNA]</scope>
    <source>
        <strain evidence="1 2">SID14172</strain>
    </source>
</reference>
<proteinExistence type="predicted"/>
<evidence type="ECO:0000313" key="1">
    <source>
        <dbReference type="EMBL" id="NEB15581.1"/>
    </source>
</evidence>
<organism evidence="1 2">
    <name type="scientific">Streptomyces coelicoflavus</name>
    <dbReference type="NCBI Taxonomy" id="285562"/>
    <lineage>
        <taxon>Bacteria</taxon>
        <taxon>Bacillati</taxon>
        <taxon>Actinomycetota</taxon>
        <taxon>Actinomycetes</taxon>
        <taxon>Kitasatosporales</taxon>
        <taxon>Streptomycetaceae</taxon>
        <taxon>Streptomyces</taxon>
    </lineage>
</organism>
<accession>A0A6N9UCS1</accession>
<dbReference type="Proteomes" id="UP000469545">
    <property type="component" value="Unassembled WGS sequence"/>
</dbReference>
<protein>
    <recommendedName>
        <fullName evidence="3">Bacterial Ig-like domain-containing protein</fullName>
    </recommendedName>
</protein>
<dbReference type="EMBL" id="JAAGMB010000072">
    <property type="protein sequence ID" value="NEB15581.1"/>
    <property type="molecule type" value="Genomic_DNA"/>
</dbReference>
<dbReference type="AlphaFoldDB" id="A0A6N9UCS1"/>
<dbReference type="RefSeq" id="WP_007445321.1">
    <property type="nucleotide sequence ID" value="NZ_BEWB01000004.1"/>
</dbReference>
<dbReference type="InterPro" id="IPR029058">
    <property type="entry name" value="AB_hydrolase_fold"/>
</dbReference>
<dbReference type="SUPFAM" id="SSF53474">
    <property type="entry name" value="alpha/beta-Hydrolases"/>
    <property type="match status" value="1"/>
</dbReference>
<gene>
    <name evidence="1" type="ORF">G3I46_03480</name>
</gene>
<comment type="caution">
    <text evidence="1">The sequence shown here is derived from an EMBL/GenBank/DDBJ whole genome shotgun (WGS) entry which is preliminary data.</text>
</comment>
<name>A0A6N9UCS1_9ACTN</name>
<evidence type="ECO:0008006" key="3">
    <source>
        <dbReference type="Google" id="ProtNLM"/>
    </source>
</evidence>
<keyword evidence="2" id="KW-1185">Reference proteome</keyword>
<sequence length="503" mass="53585">MPKAPSKARELISGIDTSGTHPVEYRFTHAKGGNRHLVVVFANFAVTDDYGWSNGVLDPVRANILWIRDRFHGMNSYYLCEGMDFGLEQSVVGVISKVMNALGLTPDRVTMWGGSKGGSAALYFGMRYGFGNIVALVPQFLVGTYVRTVHPKVARFMLGEGVPEENVRAVDAILPDLARSGAGRHSNIYVLSSPQDEQYAEQVEPFLGLFQGHDNFNFIFSESPYITGHAQVTRRNVPFLMGLLNMLADGLPPRLGMVRNGFEEPDRDTSAIEAYLSDTSRDKPTGIAPPTVTHPLPGTELPVNGVYFSGVARGAVRVSLWEHGKFLGSPSVATDGTWSWQLSKPWSKGRHQVKAVAWDADGGHTKGVVVAFTTVDAAVGGAAPAAAPASAGAPLMEGQGQGQLPAPTVHSPVAYEQIAGTAVRFTGLARGAAQVGFRAAGTLLGGGPVAVDGRWTWDSGWPWQEGRHSVEVFAVDAVGTESPATLVPFAVAHATTGAAPYGY</sequence>